<dbReference type="OrthoDB" id="9803476at2"/>
<sequence>MDGKVLQMDGRRIVSFERYLRHPVEKVWRAIASPEQIAKWLTVQSELELSVDGQLVFRWENGDVVQGKFTKVDPPYELEYTWLEEALGYSVVRWRLKDEGVGCHLHLTHTFFYESAVVPDFLAGWHVHLEALDDVLNEQFTRFPWERVKEMRTTYASIMS</sequence>
<dbReference type="Pfam" id="PF08327">
    <property type="entry name" value="AHSA1"/>
    <property type="match status" value="1"/>
</dbReference>
<evidence type="ECO:0000313" key="3">
    <source>
        <dbReference type="EMBL" id="TNJ63637.1"/>
    </source>
</evidence>
<gene>
    <name evidence="3" type="ORF">FE784_24600</name>
</gene>
<dbReference type="InterPro" id="IPR023393">
    <property type="entry name" value="START-like_dom_sf"/>
</dbReference>
<dbReference type="SUPFAM" id="SSF55961">
    <property type="entry name" value="Bet v1-like"/>
    <property type="match status" value="1"/>
</dbReference>
<protein>
    <submittedName>
        <fullName evidence="3">SRPBCC family protein</fullName>
    </submittedName>
</protein>
<accession>A0A5C4T5N8</accession>
<dbReference type="AlphaFoldDB" id="A0A5C4T5N8"/>
<dbReference type="CDD" id="cd08899">
    <property type="entry name" value="SRPBCC_CalC_Aha1-like_6"/>
    <property type="match status" value="1"/>
</dbReference>
<evidence type="ECO:0000256" key="1">
    <source>
        <dbReference type="ARBA" id="ARBA00006817"/>
    </source>
</evidence>
<comment type="similarity">
    <text evidence="1">Belongs to the AHA1 family.</text>
</comment>
<name>A0A5C4T5N8_9BACL</name>
<evidence type="ECO:0000313" key="4">
    <source>
        <dbReference type="Proteomes" id="UP000307943"/>
    </source>
</evidence>
<dbReference type="Gene3D" id="3.30.530.20">
    <property type="match status" value="1"/>
</dbReference>
<reference evidence="3 4" key="1">
    <citation type="submission" date="2019-05" db="EMBL/GenBank/DDBJ databases">
        <title>We sequenced the genome of Paenibacillus hemerocallicola KCTC 33185 for further insight into its adaptation and study the phylogeny of Paenibacillus.</title>
        <authorList>
            <person name="Narsing Rao M.P."/>
        </authorList>
    </citation>
    <scope>NUCLEOTIDE SEQUENCE [LARGE SCALE GENOMIC DNA]</scope>
    <source>
        <strain evidence="3 4">KCTC 33185</strain>
    </source>
</reference>
<dbReference type="EMBL" id="VDCQ01000040">
    <property type="protein sequence ID" value="TNJ63637.1"/>
    <property type="molecule type" value="Genomic_DNA"/>
</dbReference>
<evidence type="ECO:0000259" key="2">
    <source>
        <dbReference type="Pfam" id="PF08327"/>
    </source>
</evidence>
<dbReference type="Proteomes" id="UP000307943">
    <property type="component" value="Unassembled WGS sequence"/>
</dbReference>
<dbReference type="RefSeq" id="WP_139604910.1">
    <property type="nucleotide sequence ID" value="NZ_VDCQ01000040.1"/>
</dbReference>
<keyword evidence="4" id="KW-1185">Reference proteome</keyword>
<proteinExistence type="inferred from homology"/>
<organism evidence="3 4">
    <name type="scientific">Paenibacillus hemerocallicola</name>
    <dbReference type="NCBI Taxonomy" id="1172614"/>
    <lineage>
        <taxon>Bacteria</taxon>
        <taxon>Bacillati</taxon>
        <taxon>Bacillota</taxon>
        <taxon>Bacilli</taxon>
        <taxon>Bacillales</taxon>
        <taxon>Paenibacillaceae</taxon>
        <taxon>Paenibacillus</taxon>
    </lineage>
</organism>
<feature type="domain" description="Activator of Hsp90 ATPase homologue 1/2-like C-terminal" evidence="2">
    <location>
        <begin position="22"/>
        <end position="136"/>
    </location>
</feature>
<comment type="caution">
    <text evidence="3">The sequence shown here is derived from an EMBL/GenBank/DDBJ whole genome shotgun (WGS) entry which is preliminary data.</text>
</comment>
<dbReference type="InterPro" id="IPR013538">
    <property type="entry name" value="ASHA1/2-like_C"/>
</dbReference>